<evidence type="ECO:0000256" key="2">
    <source>
        <dbReference type="ARBA" id="ARBA00022750"/>
    </source>
</evidence>
<feature type="domain" description="Reverse transcriptase Ty1/copia-type" evidence="4">
    <location>
        <begin position="510"/>
        <end position="655"/>
    </location>
</feature>
<accession>A0ABQ5FU72</accession>
<feature type="compositionally biased region" description="Basic and acidic residues" evidence="3">
    <location>
        <begin position="121"/>
        <end position="135"/>
    </location>
</feature>
<dbReference type="InterPro" id="IPR036901">
    <property type="entry name" value="Asp/Orn_carbamoylTrfase_sf"/>
</dbReference>
<sequence length="862" mass="96958">KHAAVMHPLPRLDEITVDVDDDPSLVWGVARGVQFSTGRAIGMGRAVGTIMQFGTSLSSLAQSFIISLWFDPVDCHDYPSRGYHDLYTIQRSVQRYVQVDVDRRLSISEEALGAFGGSQPTEDRYRVEGTTEGRKQNINNSKSSSRDKELNMTAGDTDDALVCCVENTVDDRIMDSGASFLATYCKEELKRFKLRSSKVCLADDKTPDIAGIGDVVLKTSFGTSWTLKDVRYILGLKKRLIFVGQLDEEGYHVGFGDQQWKRLGDMSRIGMSMLASKGNVPDVWKVDIYFCKPGGLGKQKKLSSIMSEKTRKLQSRSCGRYNANLQFGVAERLSRTFRAESTRLRAEAPKMLWADSITAQMKCDTTFGIQRVTRLSEAEILHLWTRFIELENDSIVAEHGLSSEITQSLCGSSDTSEGSKNSRSFEDSGRLDEEYSEDGASSKEGASETPQVRRYTRESRAPVKYSPSANYLLLTENYELESYSKALSSKESVQWKKSIIEEMFSLEKNHTCSLVRLPAGKKHHKACGCSGLKDINKRYKARLVVKGFQQKRGVEYNEIFSLVMKMTTIRLVLSIVASEDLHLEKLDVKTTFLHSDLDEDIYMTQPMGFQSAGKEENLVCKLKKSLYGLKQAPRQWYLKFESFRQRAGYKRCAMDHCSDMAEFNKPKWLFPLVFEMKDRCSKKQVLGYVLTVDTKSSINLVKNLKFCSWTKVVWILISEGSLSLLKILGTKSLAAMFTRLVMKEKLKFCAASTGLRDTLYRSLLALRLVGAACSVCSAIQKGKADHAVQIEWDRWSGNSRTLSCIVVRKAYCSTGFERRIVSLARGVARGVQFSMGHAVGTGRAVWHEPEQFSSDLYNISLV</sequence>
<evidence type="ECO:0000259" key="4">
    <source>
        <dbReference type="Pfam" id="PF07727"/>
    </source>
</evidence>
<reference evidence="6" key="1">
    <citation type="journal article" date="2022" name="Int. J. Mol. Sci.">
        <title>Draft Genome of Tanacetum Coccineum: Genomic Comparison of Closely Related Tanacetum-Family Plants.</title>
        <authorList>
            <person name="Yamashiro T."/>
            <person name="Shiraishi A."/>
            <person name="Nakayama K."/>
            <person name="Satake H."/>
        </authorList>
    </citation>
    <scope>NUCLEOTIDE SEQUENCE</scope>
</reference>
<evidence type="ECO:0000256" key="1">
    <source>
        <dbReference type="ARBA" id="ARBA00022679"/>
    </source>
</evidence>
<feature type="compositionally biased region" description="Basic and acidic residues" evidence="3">
    <location>
        <begin position="423"/>
        <end position="433"/>
    </location>
</feature>
<dbReference type="InterPro" id="IPR043502">
    <property type="entry name" value="DNA/RNA_pol_sf"/>
</dbReference>
<feature type="region of interest" description="Disordered" evidence="3">
    <location>
        <begin position="407"/>
        <end position="460"/>
    </location>
</feature>
<dbReference type="InterPro" id="IPR013103">
    <property type="entry name" value="RVT_2"/>
</dbReference>
<evidence type="ECO:0000313" key="7">
    <source>
        <dbReference type="Proteomes" id="UP001151760"/>
    </source>
</evidence>
<evidence type="ECO:0000313" key="6">
    <source>
        <dbReference type="EMBL" id="GJT66420.1"/>
    </source>
</evidence>
<name>A0ABQ5FU72_9ASTR</name>
<keyword evidence="2" id="KW-0064">Aspartyl protease</keyword>
<protein>
    <submittedName>
        <fullName evidence="6">Retrovirus-related pol polyprotein from transposon TNT 1-94</fullName>
    </submittedName>
</protein>
<feature type="non-terminal residue" evidence="6">
    <location>
        <position position="1"/>
    </location>
</feature>
<dbReference type="EMBL" id="BQNB010017713">
    <property type="protein sequence ID" value="GJT66420.1"/>
    <property type="molecule type" value="Genomic_DNA"/>
</dbReference>
<dbReference type="Pfam" id="PF07727">
    <property type="entry name" value="RVT_2"/>
    <property type="match status" value="1"/>
</dbReference>
<reference evidence="6" key="2">
    <citation type="submission" date="2022-01" db="EMBL/GenBank/DDBJ databases">
        <authorList>
            <person name="Yamashiro T."/>
            <person name="Shiraishi A."/>
            <person name="Satake H."/>
            <person name="Nakayama K."/>
        </authorList>
    </citation>
    <scope>NUCLEOTIDE SEQUENCE</scope>
</reference>
<feature type="compositionally biased region" description="Polar residues" evidence="3">
    <location>
        <begin position="407"/>
        <end position="422"/>
    </location>
</feature>
<proteinExistence type="predicted"/>
<keyword evidence="2" id="KW-0378">Hydrolase</keyword>
<dbReference type="Pfam" id="PF22936">
    <property type="entry name" value="Pol_BBD"/>
    <property type="match status" value="1"/>
</dbReference>
<comment type="caution">
    <text evidence="6">The sequence shown here is derived from an EMBL/GenBank/DDBJ whole genome shotgun (WGS) entry which is preliminary data.</text>
</comment>
<keyword evidence="2" id="KW-0645">Protease</keyword>
<feature type="domain" description="Retrovirus-related Pol polyprotein from transposon TNT 1-94-like beta-barrel" evidence="5">
    <location>
        <begin position="173"/>
        <end position="251"/>
    </location>
</feature>
<dbReference type="InterPro" id="IPR054722">
    <property type="entry name" value="PolX-like_BBD"/>
</dbReference>
<keyword evidence="1" id="KW-0808">Transferase</keyword>
<dbReference type="SUPFAM" id="SSF53671">
    <property type="entry name" value="Aspartate/ornithine carbamoyltransferase"/>
    <property type="match status" value="1"/>
</dbReference>
<gene>
    <name evidence="6" type="ORF">Tco_1017900</name>
</gene>
<organism evidence="6 7">
    <name type="scientific">Tanacetum coccineum</name>
    <dbReference type="NCBI Taxonomy" id="301880"/>
    <lineage>
        <taxon>Eukaryota</taxon>
        <taxon>Viridiplantae</taxon>
        <taxon>Streptophyta</taxon>
        <taxon>Embryophyta</taxon>
        <taxon>Tracheophyta</taxon>
        <taxon>Spermatophyta</taxon>
        <taxon>Magnoliopsida</taxon>
        <taxon>eudicotyledons</taxon>
        <taxon>Gunneridae</taxon>
        <taxon>Pentapetalae</taxon>
        <taxon>asterids</taxon>
        <taxon>campanulids</taxon>
        <taxon>Asterales</taxon>
        <taxon>Asteraceae</taxon>
        <taxon>Asteroideae</taxon>
        <taxon>Anthemideae</taxon>
        <taxon>Anthemidinae</taxon>
        <taxon>Tanacetum</taxon>
    </lineage>
</organism>
<dbReference type="Proteomes" id="UP001151760">
    <property type="component" value="Unassembled WGS sequence"/>
</dbReference>
<dbReference type="SUPFAM" id="SSF56672">
    <property type="entry name" value="DNA/RNA polymerases"/>
    <property type="match status" value="1"/>
</dbReference>
<evidence type="ECO:0000259" key="5">
    <source>
        <dbReference type="Pfam" id="PF22936"/>
    </source>
</evidence>
<evidence type="ECO:0000256" key="3">
    <source>
        <dbReference type="SAM" id="MobiDB-lite"/>
    </source>
</evidence>
<keyword evidence="7" id="KW-1185">Reference proteome</keyword>
<feature type="region of interest" description="Disordered" evidence="3">
    <location>
        <begin position="116"/>
        <end position="151"/>
    </location>
</feature>